<gene>
    <name evidence="8" type="ORF">FB560_3119</name>
</gene>
<proteinExistence type="inferred from homology"/>
<dbReference type="InterPro" id="IPR030678">
    <property type="entry name" value="Peptide/Ni-bd"/>
</dbReference>
<feature type="domain" description="Solute-binding protein family 5" evidence="7">
    <location>
        <begin position="98"/>
        <end position="499"/>
    </location>
</feature>
<dbReference type="SUPFAM" id="SSF53850">
    <property type="entry name" value="Periplasmic binding protein-like II"/>
    <property type="match status" value="1"/>
</dbReference>
<dbReference type="AlphaFoldDB" id="A0A543BA30"/>
<dbReference type="PANTHER" id="PTHR30290">
    <property type="entry name" value="PERIPLASMIC BINDING COMPONENT OF ABC TRANSPORTER"/>
    <property type="match status" value="1"/>
</dbReference>
<dbReference type="PROSITE" id="PS51257">
    <property type="entry name" value="PROKAR_LIPOPROTEIN"/>
    <property type="match status" value="1"/>
</dbReference>
<dbReference type="PANTHER" id="PTHR30290:SF10">
    <property type="entry name" value="PERIPLASMIC OLIGOPEPTIDE-BINDING PROTEIN-RELATED"/>
    <property type="match status" value="1"/>
</dbReference>
<dbReference type="GO" id="GO:0015833">
    <property type="term" value="P:peptide transport"/>
    <property type="evidence" value="ECO:0007669"/>
    <property type="project" value="TreeGrafter"/>
</dbReference>
<dbReference type="EMBL" id="VFOX01000002">
    <property type="protein sequence ID" value="TQL81646.1"/>
    <property type="molecule type" value="Genomic_DNA"/>
</dbReference>
<dbReference type="Gene3D" id="3.40.190.10">
    <property type="entry name" value="Periplasmic binding protein-like II"/>
    <property type="match status" value="1"/>
</dbReference>
<feature type="chain" id="PRO_5039642330" evidence="6">
    <location>
        <begin position="26"/>
        <end position="597"/>
    </location>
</feature>
<evidence type="ECO:0000256" key="1">
    <source>
        <dbReference type="ARBA" id="ARBA00004196"/>
    </source>
</evidence>
<keyword evidence="5" id="KW-0175">Coiled coil</keyword>
<evidence type="ECO:0000256" key="2">
    <source>
        <dbReference type="ARBA" id="ARBA00005695"/>
    </source>
</evidence>
<keyword evidence="9" id="KW-1185">Reference proteome</keyword>
<dbReference type="OrthoDB" id="5240629at2"/>
<feature type="coiled-coil region" evidence="5">
    <location>
        <begin position="432"/>
        <end position="459"/>
    </location>
</feature>
<dbReference type="Gene3D" id="3.10.105.10">
    <property type="entry name" value="Dipeptide-binding Protein, Domain 3"/>
    <property type="match status" value="1"/>
</dbReference>
<dbReference type="PROSITE" id="PS51318">
    <property type="entry name" value="TAT"/>
    <property type="match status" value="1"/>
</dbReference>
<evidence type="ECO:0000256" key="6">
    <source>
        <dbReference type="SAM" id="SignalP"/>
    </source>
</evidence>
<keyword evidence="4 6" id="KW-0732">Signal</keyword>
<comment type="caution">
    <text evidence="8">The sequence shown here is derived from an EMBL/GenBank/DDBJ whole genome shotgun (WGS) entry which is preliminary data.</text>
</comment>
<dbReference type="CDD" id="cd08506">
    <property type="entry name" value="PBP2_clavulanate_OppA2"/>
    <property type="match status" value="1"/>
</dbReference>
<dbReference type="InterPro" id="IPR039424">
    <property type="entry name" value="SBP_5"/>
</dbReference>
<dbReference type="PIRSF" id="PIRSF002741">
    <property type="entry name" value="MppA"/>
    <property type="match status" value="1"/>
</dbReference>
<evidence type="ECO:0000313" key="8">
    <source>
        <dbReference type="EMBL" id="TQL81646.1"/>
    </source>
</evidence>
<dbReference type="GO" id="GO:0043190">
    <property type="term" value="C:ATP-binding cassette (ABC) transporter complex"/>
    <property type="evidence" value="ECO:0007669"/>
    <property type="project" value="InterPro"/>
</dbReference>
<comment type="similarity">
    <text evidence="2">Belongs to the bacterial solute-binding protein 5 family.</text>
</comment>
<sequence>MTLPSRPRRRLVAGALIGVVAVALAACSTAGGPAADTDLTDVDSATPGGTLDIVAVGDFSALDPLNAYAVDDWGLLRATQRQLVTYPGSAESIAADTELVPDLAESWEVSDDRLTYTFTLKDGISYRGSTDRAITAEDFVYQIKRFPDPNKQVAAINYFNSAIVGFEEFAAGFQEIAPGDLAAAKEYQDTHDIEGVKALDDKTLQFTLTQPAYDFLGILSMGFVSPQPEEIVSQYVGDSLEYRQNIASSGAYAVTEYVPNQKVVLEKDPEYDGSTDPRHNFVDRIVVDTTADSAATALQRIETGDADLALNVDIPPISTIQQYVSQKSPYIFSSPSGSLSSIGFNFREPQSPGQEAIQDIRVRQAIAYAVNKENLVQNRGGEATGSPSGQIITSTLLGYEKFDPYATEGSRGDVDKAKELLTEAGYPDGVTLNVAYRTNEDAEKEATTLQEDLAAAGITLNLLPVPPADFHAFLQDDSRSAQWDIIANLVYAPDWQGDSTRMILGGWLNSDAAPCGAGNVYGICYDNPELNALASEAFASEDPGPIWAEADKVASTDLAWVPVYERNRIVIVSDDVTYFQWSNLATGADPTGLAVRQ</sequence>
<evidence type="ECO:0000313" key="9">
    <source>
        <dbReference type="Proteomes" id="UP000317209"/>
    </source>
</evidence>
<dbReference type="InterPro" id="IPR006311">
    <property type="entry name" value="TAT_signal"/>
</dbReference>
<dbReference type="InterPro" id="IPR000914">
    <property type="entry name" value="SBP_5_dom"/>
</dbReference>
<name>A0A543BA30_9MICO</name>
<evidence type="ECO:0000259" key="7">
    <source>
        <dbReference type="Pfam" id="PF00496"/>
    </source>
</evidence>
<comment type="subcellular location">
    <subcellularLocation>
        <location evidence="1">Cell envelope</location>
    </subcellularLocation>
</comment>
<dbReference type="RefSeq" id="WP_141873422.1">
    <property type="nucleotide sequence ID" value="NZ_VFOX01000002.1"/>
</dbReference>
<dbReference type="GO" id="GO:1904680">
    <property type="term" value="F:peptide transmembrane transporter activity"/>
    <property type="evidence" value="ECO:0007669"/>
    <property type="project" value="TreeGrafter"/>
</dbReference>
<dbReference type="GO" id="GO:0042597">
    <property type="term" value="C:periplasmic space"/>
    <property type="evidence" value="ECO:0007669"/>
    <property type="project" value="UniProtKB-ARBA"/>
</dbReference>
<keyword evidence="3" id="KW-0813">Transport</keyword>
<evidence type="ECO:0000256" key="5">
    <source>
        <dbReference type="SAM" id="Coils"/>
    </source>
</evidence>
<evidence type="ECO:0000256" key="4">
    <source>
        <dbReference type="ARBA" id="ARBA00022729"/>
    </source>
</evidence>
<protein>
    <submittedName>
        <fullName evidence="8">Peptide/nickel transport system substrate-binding protein</fullName>
    </submittedName>
</protein>
<evidence type="ECO:0000256" key="3">
    <source>
        <dbReference type="ARBA" id="ARBA00022448"/>
    </source>
</evidence>
<dbReference type="GO" id="GO:0030313">
    <property type="term" value="C:cell envelope"/>
    <property type="evidence" value="ECO:0007669"/>
    <property type="project" value="UniProtKB-SubCell"/>
</dbReference>
<dbReference type="Proteomes" id="UP000317209">
    <property type="component" value="Unassembled WGS sequence"/>
</dbReference>
<accession>A0A543BA30</accession>
<organism evidence="8 9">
    <name type="scientific">Microbacterium saperdae</name>
    <dbReference type="NCBI Taxonomy" id="69368"/>
    <lineage>
        <taxon>Bacteria</taxon>
        <taxon>Bacillati</taxon>
        <taxon>Actinomycetota</taxon>
        <taxon>Actinomycetes</taxon>
        <taxon>Micrococcales</taxon>
        <taxon>Microbacteriaceae</taxon>
        <taxon>Microbacterium</taxon>
    </lineage>
</organism>
<dbReference type="Pfam" id="PF00496">
    <property type="entry name" value="SBP_bac_5"/>
    <property type="match status" value="1"/>
</dbReference>
<feature type="signal peptide" evidence="6">
    <location>
        <begin position="1"/>
        <end position="25"/>
    </location>
</feature>
<reference evidence="8 9" key="1">
    <citation type="submission" date="2019-06" db="EMBL/GenBank/DDBJ databases">
        <title>Sequencing the genomes of 1000 actinobacteria strains.</title>
        <authorList>
            <person name="Klenk H.-P."/>
        </authorList>
    </citation>
    <scope>NUCLEOTIDE SEQUENCE [LARGE SCALE GENOMIC DNA]</scope>
    <source>
        <strain evidence="8 9">DSM 20169</strain>
    </source>
</reference>